<keyword evidence="12" id="KW-1185">Reference proteome</keyword>
<keyword evidence="7 10" id="KW-0283">Flagellar rotation</keyword>
<evidence type="ECO:0000256" key="8">
    <source>
        <dbReference type="ARBA" id="ARBA00022989"/>
    </source>
</evidence>
<dbReference type="GO" id="GO:0006935">
    <property type="term" value="P:chemotaxis"/>
    <property type="evidence" value="ECO:0007669"/>
    <property type="project" value="UniProtKB-KW"/>
</dbReference>
<comment type="similarity">
    <text evidence="3 10">Belongs to the FliL family.</text>
</comment>
<feature type="transmembrane region" description="Helical" evidence="10">
    <location>
        <begin position="22"/>
        <end position="45"/>
    </location>
</feature>
<keyword evidence="5 10" id="KW-0145">Chemotaxis</keyword>
<comment type="subcellular location">
    <subcellularLocation>
        <location evidence="10">Cell inner membrane</location>
    </subcellularLocation>
    <subcellularLocation>
        <location evidence="2">Cell membrane</location>
        <topology evidence="2">Single-pass membrane protein</topology>
    </subcellularLocation>
</comment>
<keyword evidence="8 10" id="KW-1133">Transmembrane helix</keyword>
<reference evidence="11 12" key="1">
    <citation type="submission" date="2022-12" db="EMBL/GenBank/DDBJ databases">
        <title>Coexistence and Characterization of a Novel Tigecycline Resistance gene tet(X) variant and blaNDM-1 in a Pseudomonas caeni Isolate of Chicken Origin.</title>
        <authorList>
            <person name="Lu X."/>
            <person name="Zhang L."/>
            <person name="Li R."/>
            <person name="Wang Z."/>
        </authorList>
    </citation>
    <scope>NUCLEOTIDE SEQUENCE [LARGE SCALE GENOMIC DNA]</scope>
    <source>
        <strain evidence="11 12">CE14</strain>
    </source>
</reference>
<dbReference type="Pfam" id="PF03748">
    <property type="entry name" value="FliL"/>
    <property type="match status" value="1"/>
</dbReference>
<evidence type="ECO:0000256" key="1">
    <source>
        <dbReference type="ARBA" id="ARBA00002254"/>
    </source>
</evidence>
<evidence type="ECO:0000313" key="12">
    <source>
        <dbReference type="Proteomes" id="UP001212189"/>
    </source>
</evidence>
<dbReference type="RefSeq" id="WP_269817250.1">
    <property type="nucleotide sequence ID" value="NZ_CP114976.1"/>
</dbReference>
<keyword evidence="6 10" id="KW-0812">Transmembrane</keyword>
<dbReference type="InterPro" id="IPR005503">
    <property type="entry name" value="FliL"/>
</dbReference>
<keyword evidence="9 10" id="KW-0472">Membrane</keyword>
<gene>
    <name evidence="11" type="ORF">O6P33_07930</name>
</gene>
<keyword evidence="11" id="KW-0966">Cell projection</keyword>
<dbReference type="PANTHER" id="PTHR35091:SF2">
    <property type="entry name" value="FLAGELLAR PROTEIN FLIL"/>
    <property type="match status" value="1"/>
</dbReference>
<dbReference type="KEGG" id="dce:O6P33_07930"/>
<evidence type="ECO:0000256" key="5">
    <source>
        <dbReference type="ARBA" id="ARBA00022500"/>
    </source>
</evidence>
<evidence type="ECO:0000256" key="10">
    <source>
        <dbReference type="RuleBase" id="RU364125"/>
    </source>
</evidence>
<protein>
    <recommendedName>
        <fullName evidence="10">Flagellar protein FliL</fullName>
    </recommendedName>
</protein>
<dbReference type="GO" id="GO:0009425">
    <property type="term" value="C:bacterial-type flagellum basal body"/>
    <property type="evidence" value="ECO:0007669"/>
    <property type="project" value="InterPro"/>
</dbReference>
<evidence type="ECO:0000256" key="6">
    <source>
        <dbReference type="ARBA" id="ARBA00022692"/>
    </source>
</evidence>
<keyword evidence="10" id="KW-0997">Cell inner membrane</keyword>
<accession>A0AAE9VLA9</accession>
<dbReference type="GO" id="GO:0071978">
    <property type="term" value="P:bacterial-type flagellum-dependent swarming motility"/>
    <property type="evidence" value="ECO:0007669"/>
    <property type="project" value="TreeGrafter"/>
</dbReference>
<dbReference type="AlphaFoldDB" id="A0AAE9VLA9"/>
<name>A0AAE9VLA9_9GAMM</name>
<dbReference type="GO" id="GO:0005886">
    <property type="term" value="C:plasma membrane"/>
    <property type="evidence" value="ECO:0007669"/>
    <property type="project" value="UniProtKB-SubCell"/>
</dbReference>
<evidence type="ECO:0000256" key="3">
    <source>
        <dbReference type="ARBA" id="ARBA00008281"/>
    </source>
</evidence>
<comment type="function">
    <text evidence="1 10">Controls the rotational direction of flagella during chemotaxis.</text>
</comment>
<dbReference type="EMBL" id="CP114976">
    <property type="protein sequence ID" value="WBE24308.1"/>
    <property type="molecule type" value="Genomic_DNA"/>
</dbReference>
<dbReference type="PANTHER" id="PTHR35091">
    <property type="entry name" value="FLAGELLAR PROTEIN FLIL"/>
    <property type="match status" value="1"/>
</dbReference>
<evidence type="ECO:0000313" key="11">
    <source>
        <dbReference type="EMBL" id="WBE24308.1"/>
    </source>
</evidence>
<proteinExistence type="inferred from homology"/>
<keyword evidence="11" id="KW-0282">Flagellum</keyword>
<sequence length="167" mass="18185">MAKQPETPEQALAAPKKNKIKVIVLAAVALIAAIALSVAATLFFLGGSTAEPEQVQESSSKQKAIYEVLAPAFVVNFKSEGKPRYLQVSVALMARNKADLDELKIHMPTLRNQLVMLFSSQDFEELNTPLGVELLKQKATIAVQELALIEVGKPVVEQVLFTNVVMQ</sequence>
<evidence type="ECO:0000256" key="7">
    <source>
        <dbReference type="ARBA" id="ARBA00022779"/>
    </source>
</evidence>
<keyword evidence="11" id="KW-0969">Cilium</keyword>
<evidence type="ECO:0000256" key="9">
    <source>
        <dbReference type="ARBA" id="ARBA00023136"/>
    </source>
</evidence>
<organism evidence="11 12">
    <name type="scientific">Denitrificimonas caeni</name>
    <dbReference type="NCBI Taxonomy" id="521720"/>
    <lineage>
        <taxon>Bacteria</taxon>
        <taxon>Pseudomonadati</taxon>
        <taxon>Pseudomonadota</taxon>
        <taxon>Gammaproteobacteria</taxon>
        <taxon>Pseudomonadales</taxon>
        <taxon>Pseudomonadaceae</taxon>
        <taxon>Denitrificimonas</taxon>
    </lineage>
</organism>
<keyword evidence="4" id="KW-1003">Cell membrane</keyword>
<evidence type="ECO:0000256" key="2">
    <source>
        <dbReference type="ARBA" id="ARBA00004162"/>
    </source>
</evidence>
<dbReference type="Proteomes" id="UP001212189">
    <property type="component" value="Chromosome"/>
</dbReference>
<evidence type="ECO:0000256" key="4">
    <source>
        <dbReference type="ARBA" id="ARBA00022475"/>
    </source>
</evidence>